<reference evidence="6 7" key="1">
    <citation type="submission" date="2021-06" db="EMBL/GenBank/DDBJ databases">
        <title>Gemonas diversity in paddy soil.</title>
        <authorList>
            <person name="Liu G."/>
        </authorList>
    </citation>
    <scope>NUCLEOTIDE SEQUENCE [LARGE SCALE GENOMIC DNA]</scope>
    <source>
        <strain evidence="6 7">RG2</strain>
    </source>
</reference>
<accession>A0ABX8LGK0</accession>
<protein>
    <recommendedName>
        <fullName evidence="5">Hydrogenase maturation factor HypA</fullName>
    </recommendedName>
</protein>
<name>A0ABX8LGK0_9BACT</name>
<dbReference type="RefSeq" id="WP_217286489.1">
    <property type="nucleotide sequence ID" value="NZ_CP077683.1"/>
</dbReference>
<evidence type="ECO:0000256" key="5">
    <source>
        <dbReference type="HAMAP-Rule" id="MF_00213"/>
    </source>
</evidence>
<feature type="binding site" evidence="5">
    <location>
        <position position="73"/>
    </location>
    <ligand>
        <name>Zn(2+)</name>
        <dbReference type="ChEBI" id="CHEBI:29105"/>
    </ligand>
</feature>
<dbReference type="Proteomes" id="UP000683559">
    <property type="component" value="Chromosome"/>
</dbReference>
<dbReference type="HAMAP" id="MF_00213">
    <property type="entry name" value="HypA_HybF"/>
    <property type="match status" value="1"/>
</dbReference>
<proteinExistence type="inferred from homology"/>
<organism evidence="6 7">
    <name type="scientific">Geomonas subterranea</name>
    <dbReference type="NCBI Taxonomy" id="2847989"/>
    <lineage>
        <taxon>Bacteria</taxon>
        <taxon>Pseudomonadati</taxon>
        <taxon>Thermodesulfobacteriota</taxon>
        <taxon>Desulfuromonadia</taxon>
        <taxon>Geobacterales</taxon>
        <taxon>Geobacteraceae</taxon>
        <taxon>Geomonas</taxon>
    </lineage>
</organism>
<feature type="binding site" evidence="5">
    <location>
        <position position="89"/>
    </location>
    <ligand>
        <name>Zn(2+)</name>
        <dbReference type="ChEBI" id="CHEBI:29105"/>
    </ligand>
</feature>
<comment type="similarity">
    <text evidence="1 5">Belongs to the HypA/HybF family.</text>
</comment>
<keyword evidence="7" id="KW-1185">Reference proteome</keyword>
<feature type="binding site" evidence="5">
    <location>
        <position position="92"/>
    </location>
    <ligand>
        <name>Zn(2+)</name>
        <dbReference type="ChEBI" id="CHEBI:29105"/>
    </ligand>
</feature>
<evidence type="ECO:0000256" key="2">
    <source>
        <dbReference type="ARBA" id="ARBA00022596"/>
    </source>
</evidence>
<dbReference type="InterPro" id="IPR000688">
    <property type="entry name" value="HypA/HybF"/>
</dbReference>
<evidence type="ECO:0000313" key="7">
    <source>
        <dbReference type="Proteomes" id="UP000683559"/>
    </source>
</evidence>
<dbReference type="PANTHER" id="PTHR34535">
    <property type="entry name" value="HYDROGENASE MATURATION FACTOR HYPA"/>
    <property type="match status" value="1"/>
</dbReference>
<dbReference type="Pfam" id="PF01155">
    <property type="entry name" value="HypA"/>
    <property type="match status" value="1"/>
</dbReference>
<feature type="binding site" evidence="5">
    <location>
        <position position="76"/>
    </location>
    <ligand>
        <name>Zn(2+)</name>
        <dbReference type="ChEBI" id="CHEBI:29105"/>
    </ligand>
</feature>
<sequence>MHEITLVTGLFEIINEQVAARGIESISAVRLKVGALAAVEPMTLAACFEVVAEGTVAEGARLEIEEVPLTGRCRGCGERFRIENYRFICPRCTGGDVEMTGGRELYVESLEAICNPASGTCRKATDCQR</sequence>
<keyword evidence="2 5" id="KW-0533">Nickel</keyword>
<keyword evidence="4 5" id="KW-0862">Zinc</keyword>
<dbReference type="NCBIfam" id="TIGR00100">
    <property type="entry name" value="hypA"/>
    <property type="match status" value="1"/>
</dbReference>
<dbReference type="PIRSF" id="PIRSF004761">
    <property type="entry name" value="Hydrgn_mat_HypA"/>
    <property type="match status" value="1"/>
</dbReference>
<keyword evidence="3 5" id="KW-0479">Metal-binding</keyword>
<dbReference type="PROSITE" id="PS01249">
    <property type="entry name" value="HYPA"/>
    <property type="match status" value="1"/>
</dbReference>
<evidence type="ECO:0000256" key="1">
    <source>
        <dbReference type="ARBA" id="ARBA00010748"/>
    </source>
</evidence>
<dbReference type="PANTHER" id="PTHR34535:SF3">
    <property type="entry name" value="HYDROGENASE MATURATION FACTOR HYPA"/>
    <property type="match status" value="1"/>
</dbReference>
<feature type="binding site" evidence="5">
    <location>
        <position position="2"/>
    </location>
    <ligand>
        <name>Ni(2+)</name>
        <dbReference type="ChEBI" id="CHEBI:49786"/>
    </ligand>
</feature>
<evidence type="ECO:0000256" key="3">
    <source>
        <dbReference type="ARBA" id="ARBA00022723"/>
    </source>
</evidence>
<gene>
    <name evidence="5 6" type="primary">hypA</name>
    <name evidence="6" type="ORF">KP001_15490</name>
</gene>
<evidence type="ECO:0000256" key="4">
    <source>
        <dbReference type="ARBA" id="ARBA00022833"/>
    </source>
</evidence>
<evidence type="ECO:0000313" key="6">
    <source>
        <dbReference type="EMBL" id="QXE89819.1"/>
    </source>
</evidence>
<dbReference type="EMBL" id="CP077683">
    <property type="protein sequence ID" value="QXE89819.1"/>
    <property type="molecule type" value="Genomic_DNA"/>
</dbReference>
<comment type="function">
    <text evidence="5">Involved in the maturation of [NiFe] hydrogenases. Required for nickel insertion into the metal center of the hydrogenase.</text>
</comment>
<dbReference type="InterPro" id="IPR020538">
    <property type="entry name" value="Hydgase_Ni_incorp_HypA/HybF_CS"/>
</dbReference>